<evidence type="ECO:0000259" key="7">
    <source>
        <dbReference type="SMART" id="SM00727"/>
    </source>
</evidence>
<dbReference type="Proteomes" id="UP000887575">
    <property type="component" value="Unassembled WGS sequence"/>
</dbReference>
<sequence length="321" mass="36808">MATDEAVQEKNLGNEAYKKKDFSTAHIHYDKAIELDPTNIAFYTNKAAALFEESRFDECIELCKKAVDIGRDNRADYQMIAKAMARAGNAYLKKEELKEALLWFQKSLSEHRDQELVKKAKTLEAQIKEAEKLAYLNPEMAEEEKQKGNEYFKKGDYPTAMKHYNEAIKRHPDNAVLYSNRAACYTKLMDFQRALEDCESCIRRDKKFIKGYIRKGSCLLAMKEFTKAQEAYEQALSIDPANAEAMQGLRQSISNSDATPEQVRERALKDPEVQEILRDPGMRMILEQMSQDPGAVREHLANPEIAKKILKLKQAGIIQMH</sequence>
<accession>A0AAF3J720</accession>
<comment type="subcellular location">
    <subcellularLocation>
        <location evidence="1">Cytoplasm</location>
    </subcellularLocation>
</comment>
<keyword evidence="4 6" id="KW-0802">TPR repeat</keyword>
<organism evidence="8 9">
    <name type="scientific">Mesorhabditis belari</name>
    <dbReference type="NCBI Taxonomy" id="2138241"/>
    <lineage>
        <taxon>Eukaryota</taxon>
        <taxon>Metazoa</taxon>
        <taxon>Ecdysozoa</taxon>
        <taxon>Nematoda</taxon>
        <taxon>Chromadorea</taxon>
        <taxon>Rhabditida</taxon>
        <taxon>Rhabditina</taxon>
        <taxon>Rhabditomorpha</taxon>
        <taxon>Rhabditoidea</taxon>
        <taxon>Rhabditidae</taxon>
        <taxon>Mesorhabditinae</taxon>
        <taxon>Mesorhabditis</taxon>
    </lineage>
</organism>
<proteinExistence type="predicted"/>
<dbReference type="InterPro" id="IPR011990">
    <property type="entry name" value="TPR-like_helical_dom_sf"/>
</dbReference>
<protein>
    <recommendedName>
        <fullName evidence="5">Stress-induced-phosphoprotein 1</fullName>
    </recommendedName>
</protein>
<dbReference type="WBParaSite" id="MBELARI_LOCUS20216">
    <property type="protein sequence ID" value="MBELARI_LOCUS20216"/>
    <property type="gene ID" value="MBELARI_LOCUS20216"/>
</dbReference>
<dbReference type="InterPro" id="IPR041243">
    <property type="entry name" value="STI1/HOP_DP"/>
</dbReference>
<keyword evidence="8" id="KW-1185">Reference proteome</keyword>
<keyword evidence="2" id="KW-0963">Cytoplasm</keyword>
<dbReference type="SUPFAM" id="SSF48452">
    <property type="entry name" value="TPR-like"/>
    <property type="match status" value="2"/>
</dbReference>
<dbReference type="FunFam" id="1.25.40.10:FF:000010">
    <property type="entry name" value="Stress-induced phosphoprotein 1"/>
    <property type="match status" value="1"/>
</dbReference>
<dbReference type="SMART" id="SM00727">
    <property type="entry name" value="STI1"/>
    <property type="match status" value="1"/>
</dbReference>
<evidence type="ECO:0000256" key="3">
    <source>
        <dbReference type="ARBA" id="ARBA00022737"/>
    </source>
</evidence>
<evidence type="ECO:0000256" key="5">
    <source>
        <dbReference type="ARBA" id="ARBA00026193"/>
    </source>
</evidence>
<dbReference type="AlphaFoldDB" id="A0AAF3J720"/>
<feature type="repeat" description="TPR" evidence="6">
    <location>
        <begin position="81"/>
        <end position="114"/>
    </location>
</feature>
<feature type="domain" description="STI1" evidence="7">
    <location>
        <begin position="270"/>
        <end position="309"/>
    </location>
</feature>
<dbReference type="FunFam" id="1.25.40.10:FF:000027">
    <property type="entry name" value="stress-induced-phosphoprotein 1 isoform X1"/>
    <property type="match status" value="1"/>
</dbReference>
<dbReference type="InterPro" id="IPR019734">
    <property type="entry name" value="TPR_rpt"/>
</dbReference>
<dbReference type="Pfam" id="PF13424">
    <property type="entry name" value="TPR_12"/>
    <property type="match status" value="1"/>
</dbReference>
<feature type="repeat" description="TPR" evidence="6">
    <location>
        <begin position="141"/>
        <end position="174"/>
    </location>
</feature>
<dbReference type="GO" id="GO:0005737">
    <property type="term" value="C:cytoplasm"/>
    <property type="evidence" value="ECO:0007669"/>
    <property type="project" value="UniProtKB-SubCell"/>
</dbReference>
<dbReference type="PROSITE" id="PS50005">
    <property type="entry name" value="TPR"/>
    <property type="match status" value="4"/>
</dbReference>
<evidence type="ECO:0000256" key="2">
    <source>
        <dbReference type="ARBA" id="ARBA00022490"/>
    </source>
</evidence>
<dbReference type="Gene3D" id="1.10.260.100">
    <property type="match status" value="1"/>
</dbReference>
<dbReference type="InterPro" id="IPR013105">
    <property type="entry name" value="TPR_2"/>
</dbReference>
<dbReference type="FunFam" id="1.10.260.100:FF:000002">
    <property type="entry name" value="Stress-induced-phosphoprotein 1 (Hsp70/Hsp90-organizing)"/>
    <property type="match status" value="1"/>
</dbReference>
<evidence type="ECO:0000313" key="9">
    <source>
        <dbReference type="WBParaSite" id="MBELARI_LOCUS20216"/>
    </source>
</evidence>
<keyword evidence="3" id="KW-0677">Repeat</keyword>
<dbReference type="PANTHER" id="PTHR22904">
    <property type="entry name" value="TPR REPEAT CONTAINING PROTEIN"/>
    <property type="match status" value="1"/>
</dbReference>
<dbReference type="SMART" id="SM00028">
    <property type="entry name" value="TPR"/>
    <property type="match status" value="6"/>
</dbReference>
<feature type="repeat" description="TPR" evidence="6">
    <location>
        <begin position="6"/>
        <end position="39"/>
    </location>
</feature>
<evidence type="ECO:0000256" key="6">
    <source>
        <dbReference type="PROSITE-ProRule" id="PRU00339"/>
    </source>
</evidence>
<dbReference type="InterPro" id="IPR006636">
    <property type="entry name" value="STI1_HS-bd"/>
</dbReference>
<dbReference type="Pfam" id="PF17830">
    <property type="entry name" value="STI1-HOP_DP"/>
    <property type="match status" value="1"/>
</dbReference>
<evidence type="ECO:0000313" key="8">
    <source>
        <dbReference type="Proteomes" id="UP000887575"/>
    </source>
</evidence>
<dbReference type="Pfam" id="PF00515">
    <property type="entry name" value="TPR_1"/>
    <property type="match status" value="1"/>
</dbReference>
<name>A0AAF3J720_9BILA</name>
<dbReference type="Pfam" id="PF13414">
    <property type="entry name" value="TPR_11"/>
    <property type="match status" value="1"/>
</dbReference>
<dbReference type="PANTHER" id="PTHR22904:SF523">
    <property type="entry name" value="STRESS-INDUCED-PHOSPHOPROTEIN 1"/>
    <property type="match status" value="1"/>
</dbReference>
<evidence type="ECO:0000256" key="4">
    <source>
        <dbReference type="ARBA" id="ARBA00022803"/>
    </source>
</evidence>
<reference evidence="9" key="1">
    <citation type="submission" date="2024-02" db="UniProtKB">
        <authorList>
            <consortium name="WormBaseParasite"/>
        </authorList>
    </citation>
    <scope>IDENTIFICATION</scope>
</reference>
<feature type="repeat" description="TPR" evidence="6">
    <location>
        <begin position="209"/>
        <end position="242"/>
    </location>
</feature>
<dbReference type="Gene3D" id="1.25.40.10">
    <property type="entry name" value="Tetratricopeptide repeat domain"/>
    <property type="match status" value="2"/>
</dbReference>
<evidence type="ECO:0000256" key="1">
    <source>
        <dbReference type="ARBA" id="ARBA00004496"/>
    </source>
</evidence>
<dbReference type="GO" id="GO:0051879">
    <property type="term" value="F:Hsp90 protein binding"/>
    <property type="evidence" value="ECO:0007669"/>
    <property type="project" value="TreeGrafter"/>
</dbReference>
<dbReference type="Pfam" id="PF07719">
    <property type="entry name" value="TPR_2"/>
    <property type="match status" value="1"/>
</dbReference>